<organism evidence="1 2">
    <name type="scientific">Hyaloperonospora arabidopsidis (strain Emoy2)</name>
    <name type="common">Downy mildew agent</name>
    <name type="synonym">Peronospora arabidopsidis</name>
    <dbReference type="NCBI Taxonomy" id="559515"/>
    <lineage>
        <taxon>Eukaryota</taxon>
        <taxon>Sar</taxon>
        <taxon>Stramenopiles</taxon>
        <taxon>Oomycota</taxon>
        <taxon>Peronosporomycetes</taxon>
        <taxon>Peronosporales</taxon>
        <taxon>Peronosporaceae</taxon>
        <taxon>Hyaloperonospora</taxon>
    </lineage>
</organism>
<dbReference type="VEuPathDB" id="FungiDB:HpaG812599"/>
<reference evidence="1" key="2">
    <citation type="submission" date="2015-06" db="UniProtKB">
        <authorList>
            <consortium name="EnsemblProtists"/>
        </authorList>
    </citation>
    <scope>IDENTIFICATION</scope>
    <source>
        <strain evidence="1">Emoy2</strain>
    </source>
</reference>
<evidence type="ECO:0000313" key="2">
    <source>
        <dbReference type="Proteomes" id="UP000011713"/>
    </source>
</evidence>
<name>M4C0R9_HYAAE</name>
<keyword evidence="2" id="KW-1185">Reference proteome</keyword>
<dbReference type="HOGENOM" id="CLU_2836667_0_0_1"/>
<reference evidence="2" key="1">
    <citation type="journal article" date="2010" name="Science">
        <title>Signatures of adaptation to obligate biotrophy in the Hyaloperonospora arabidopsidis genome.</title>
        <authorList>
            <person name="Baxter L."/>
            <person name="Tripathy S."/>
            <person name="Ishaque N."/>
            <person name="Boot N."/>
            <person name="Cabral A."/>
            <person name="Kemen E."/>
            <person name="Thines M."/>
            <person name="Ah-Fong A."/>
            <person name="Anderson R."/>
            <person name="Badejoko W."/>
            <person name="Bittner-Eddy P."/>
            <person name="Boore J.L."/>
            <person name="Chibucos M.C."/>
            <person name="Coates M."/>
            <person name="Dehal P."/>
            <person name="Delehaunty K."/>
            <person name="Dong S."/>
            <person name="Downton P."/>
            <person name="Dumas B."/>
            <person name="Fabro G."/>
            <person name="Fronick C."/>
            <person name="Fuerstenberg S.I."/>
            <person name="Fulton L."/>
            <person name="Gaulin E."/>
            <person name="Govers F."/>
            <person name="Hughes L."/>
            <person name="Humphray S."/>
            <person name="Jiang R.H."/>
            <person name="Judelson H."/>
            <person name="Kamoun S."/>
            <person name="Kyung K."/>
            <person name="Meijer H."/>
            <person name="Minx P."/>
            <person name="Morris P."/>
            <person name="Nelson J."/>
            <person name="Phuntumart V."/>
            <person name="Qutob D."/>
            <person name="Rehmany A."/>
            <person name="Rougon-Cardoso A."/>
            <person name="Ryden P."/>
            <person name="Torto-Alalibo T."/>
            <person name="Studholme D."/>
            <person name="Wang Y."/>
            <person name="Win J."/>
            <person name="Wood J."/>
            <person name="Clifton S.W."/>
            <person name="Rogers J."/>
            <person name="Van den Ackerveken G."/>
            <person name="Jones J.D."/>
            <person name="McDowell J.M."/>
            <person name="Beynon J."/>
            <person name="Tyler B.M."/>
        </authorList>
    </citation>
    <scope>NUCLEOTIDE SEQUENCE [LARGE SCALE GENOMIC DNA]</scope>
    <source>
        <strain evidence="2">Emoy2</strain>
    </source>
</reference>
<proteinExistence type="predicted"/>
<dbReference type="AlphaFoldDB" id="M4C0R9"/>
<dbReference type="EMBL" id="JH598080">
    <property type="status" value="NOT_ANNOTATED_CDS"/>
    <property type="molecule type" value="Genomic_DNA"/>
</dbReference>
<accession>M4C0R9</accession>
<protein>
    <submittedName>
        <fullName evidence="1">Uncharacterized protein</fullName>
    </submittedName>
</protein>
<dbReference type="InParanoid" id="M4C0R9"/>
<dbReference type="EnsemblProtists" id="HpaT812599">
    <property type="protein sequence ID" value="HpaP812599"/>
    <property type="gene ID" value="HpaG812599"/>
</dbReference>
<evidence type="ECO:0000313" key="1">
    <source>
        <dbReference type="EnsemblProtists" id="HpaP812599"/>
    </source>
</evidence>
<sequence length="66" mass="6944">MAVTTTTLCSRSPSTMPPPYLFLSPSPGIRLWRAVTFFAAALAVCVTYGGRSSCQGGLGQLDCNSE</sequence>
<dbReference type="Proteomes" id="UP000011713">
    <property type="component" value="Unassembled WGS sequence"/>
</dbReference>